<protein>
    <recommendedName>
        <fullName evidence="3">Restriction endonuclease</fullName>
    </recommendedName>
</protein>
<name>A0ABN6PFI2_9EURY</name>
<dbReference type="GeneID" id="71966148"/>
<evidence type="ECO:0000313" key="1">
    <source>
        <dbReference type="EMBL" id="BDH80243.1"/>
    </source>
</evidence>
<dbReference type="EMBL" id="AP025699">
    <property type="protein sequence ID" value="BDH80243.1"/>
    <property type="molecule type" value="Genomic_DNA"/>
</dbReference>
<sequence length="372" mass="43332">MKAELNDKQKKKVKEYFEKLYPSYRESGEFEEDEKDILYRISYFQKKFREKVDGLSEIDFEEILSNTWAFRRFRGNIHYRAQEIIADNGMEKVREAFKILTDTSMSPHKRYGKVLGMIKGLGPATITEILAYLQPHECALWNRRAREALDILGIDMVDTSKYALSPKEYKIYNELVKSIHKQLDEPEGEKIGLFFAHVFFFELSQMEQEPDTSSIEDFDDLTIQNVRGHRRVFAFDHDEIRDLTRDIGLMLGFEANTEVQVAHGARVDVVWSARIGNLGIVNYVFEIHKKGSIDSLLMNLQKSKSNPTVQKVIAISDEEQLKRIERESKGLPEEFRRDLTFWSVEEVLKVAENLESAMKIIDSLNLTPEPFK</sequence>
<gene>
    <name evidence="1" type="ORF">MTTB_p230</name>
</gene>
<organism evidence="1 2">
    <name type="scientific">Methanothermobacter tenebrarum</name>
    <dbReference type="NCBI Taxonomy" id="680118"/>
    <lineage>
        <taxon>Archaea</taxon>
        <taxon>Methanobacteriati</taxon>
        <taxon>Methanobacteriota</taxon>
        <taxon>Methanomada group</taxon>
        <taxon>Methanobacteria</taxon>
        <taxon>Methanobacteriales</taxon>
        <taxon>Methanobacteriaceae</taxon>
        <taxon>Methanothermobacter</taxon>
    </lineage>
</organism>
<dbReference type="Proteomes" id="UP000831817">
    <property type="component" value="Plasmid pRMAS01"/>
</dbReference>
<evidence type="ECO:0000313" key="2">
    <source>
        <dbReference type="Proteomes" id="UP000831817"/>
    </source>
</evidence>
<dbReference type="RefSeq" id="WP_248565363.1">
    <property type="nucleotide sequence ID" value="NZ_AP025699.1"/>
</dbReference>
<accession>A0ABN6PFI2</accession>
<reference evidence="1 2" key="1">
    <citation type="submission" date="2022-04" db="EMBL/GenBank/DDBJ databases">
        <title>Complete genome of Methanothermobacter tenebrarum strain RMAS.</title>
        <authorList>
            <person name="Nakamura K."/>
            <person name="Oshima K."/>
            <person name="Hattori M."/>
            <person name="Kamagata Y."/>
            <person name="Takamizawa K."/>
        </authorList>
    </citation>
    <scope>NUCLEOTIDE SEQUENCE [LARGE SCALE GENOMIC DNA]</scope>
    <source>
        <strain evidence="1 2">RMAS</strain>
        <plasmid evidence="1 2">pRMAS01</plasmid>
    </source>
</reference>
<proteinExistence type="predicted"/>
<evidence type="ECO:0008006" key="3">
    <source>
        <dbReference type="Google" id="ProtNLM"/>
    </source>
</evidence>
<keyword evidence="2" id="KW-1185">Reference proteome</keyword>
<geneLocation type="plasmid" evidence="1 2">
    <name>pRMAS01</name>
</geneLocation>
<keyword evidence="1" id="KW-0614">Plasmid</keyword>